<evidence type="ECO:0000313" key="4">
    <source>
        <dbReference type="EMBL" id="RNE66942.1"/>
    </source>
</evidence>
<feature type="signal peptide" evidence="3">
    <location>
        <begin position="1"/>
        <end position="34"/>
    </location>
</feature>
<dbReference type="InterPro" id="IPR046112">
    <property type="entry name" value="DUF6049"/>
</dbReference>
<accession>A0A3M8LQ02</accession>
<feature type="chain" id="PRO_5018089657" description="2-oxoglutarate dehydrogenase" evidence="3">
    <location>
        <begin position="35"/>
        <end position="721"/>
    </location>
</feature>
<feature type="compositionally biased region" description="Low complexity" evidence="1">
    <location>
        <begin position="315"/>
        <end position="329"/>
    </location>
</feature>
<reference evidence="4 5" key="1">
    <citation type="submission" date="2018-11" db="EMBL/GenBank/DDBJ databases">
        <title>Cryobacterium sp. nov., isolated from rhizosphere soil of lettuce.</title>
        <authorList>
            <person name="Wang Y."/>
        </authorList>
    </citation>
    <scope>NUCLEOTIDE SEQUENCE [LARGE SCALE GENOMIC DNA]</scope>
    <source>
        <strain evidence="4 5">NEAU-85</strain>
    </source>
</reference>
<dbReference type="AlphaFoldDB" id="A0A3M8LQ02"/>
<dbReference type="Pfam" id="PF19516">
    <property type="entry name" value="DUF6049"/>
    <property type="match status" value="1"/>
</dbReference>
<evidence type="ECO:0008006" key="6">
    <source>
        <dbReference type="Google" id="ProtNLM"/>
    </source>
</evidence>
<feature type="transmembrane region" description="Helical" evidence="2">
    <location>
        <begin position="665"/>
        <end position="684"/>
    </location>
</feature>
<name>A0A3M8LQ02_9MICO</name>
<dbReference type="EMBL" id="RDSR01000002">
    <property type="protein sequence ID" value="RNE66942.1"/>
    <property type="molecule type" value="Genomic_DNA"/>
</dbReference>
<dbReference type="OrthoDB" id="4985746at2"/>
<keyword evidence="5" id="KW-1185">Reference proteome</keyword>
<organism evidence="4 5">
    <name type="scientific">Cryobacterium tepidiphilum</name>
    <dbReference type="NCBI Taxonomy" id="2486026"/>
    <lineage>
        <taxon>Bacteria</taxon>
        <taxon>Bacillati</taxon>
        <taxon>Actinomycetota</taxon>
        <taxon>Actinomycetes</taxon>
        <taxon>Micrococcales</taxon>
        <taxon>Microbacteriaceae</taxon>
        <taxon>Cryobacterium</taxon>
    </lineage>
</organism>
<feature type="region of interest" description="Disordered" evidence="1">
    <location>
        <begin position="297"/>
        <end position="329"/>
    </location>
</feature>
<gene>
    <name evidence="4" type="ORF">EEJ31_01660</name>
</gene>
<keyword evidence="2" id="KW-1133">Transmembrane helix</keyword>
<comment type="caution">
    <text evidence="4">The sequence shown here is derived from an EMBL/GenBank/DDBJ whole genome shotgun (WGS) entry which is preliminary data.</text>
</comment>
<evidence type="ECO:0000256" key="1">
    <source>
        <dbReference type="SAM" id="MobiDB-lite"/>
    </source>
</evidence>
<keyword evidence="2" id="KW-0472">Membrane</keyword>
<protein>
    <recommendedName>
        <fullName evidence="6">2-oxoglutarate dehydrogenase</fullName>
    </recommendedName>
</protein>
<evidence type="ECO:0000256" key="3">
    <source>
        <dbReference type="SAM" id="SignalP"/>
    </source>
</evidence>
<keyword evidence="3" id="KW-0732">Signal</keyword>
<feature type="region of interest" description="Disordered" evidence="1">
    <location>
        <begin position="694"/>
        <end position="721"/>
    </location>
</feature>
<sequence>MAESNHARWPALSRLFAAVVVAGSLLLSAAPASAGSPARPSAAAEDGVILTVAPLGNAVLHPGQDLLVSGTVRNATAATIAGGTLRLSITGDEIASRDGLEQWLAADAPGLSDRPLLTQQLKTQLLPGQEEAVDLTVPAAAVGLAKDAWGTHGIEATFAVAGGSTVTGRTAVVWSGKVPQARDKLGLVVPITVPPGTEGLIAADDLAVYTAPLGTLSSQLDGVLGRPVIIAIDPMIVASIRVLGTGAPASAVQWLDRLSHAKNDIFPLSYADSDITLEAQTKAGSVLKPTTFEQAIDPADFPSPSPVSPTRGDVPLPGQTATPTPALPAGTDEVLAWPYTSTDIAWPAAGSVTPKALDFFAASGLTTSIVSDAELAPTELAQPSASLGKHAALVTDETLSTAIRRAAVATSEIAWRQAVATAQAQLAILMDDGSGATLLTSIDRATARSATRLGATIDALLGTTWTAPASLGELRGAGTRPAVTLNGAAAETGRADQVNALLARGEELSEFASALTKPAELTGEYRLDLLALLATSWRGEPDEWQKAVSDSLDASTQTLNAVRITTEGPFLVVASQTDIPITLSNDLEQAVTVRVRLVPSNGRLLVDQETEATIDAASAKTVLVPVTAKVGNGSVMLHISVHSPTGVVIAEPKTVSVNVQAEWEGIGAVIFGVLVVLFFGFGVWRNIARRRRERSVASEGPADNAEAESDAVTRNAPEDGS</sequence>
<dbReference type="RefSeq" id="WP_123044556.1">
    <property type="nucleotide sequence ID" value="NZ_RDSR01000002.1"/>
</dbReference>
<keyword evidence="2" id="KW-0812">Transmembrane</keyword>
<evidence type="ECO:0000256" key="2">
    <source>
        <dbReference type="SAM" id="Phobius"/>
    </source>
</evidence>
<proteinExistence type="predicted"/>
<dbReference type="Proteomes" id="UP000279859">
    <property type="component" value="Unassembled WGS sequence"/>
</dbReference>
<evidence type="ECO:0000313" key="5">
    <source>
        <dbReference type="Proteomes" id="UP000279859"/>
    </source>
</evidence>